<dbReference type="PANTHER" id="PTHR43877">
    <property type="entry name" value="AMINOALKYLPHOSPHONATE N-ACETYLTRANSFERASE-RELATED-RELATED"/>
    <property type="match status" value="1"/>
</dbReference>
<dbReference type="InterPro" id="IPR000182">
    <property type="entry name" value="GNAT_dom"/>
</dbReference>
<feature type="domain" description="N-acetyltransferase" evidence="3">
    <location>
        <begin position="2"/>
        <end position="151"/>
    </location>
</feature>
<sequence>MATLRDARDDDADAIARLWLQGWIDAHVGLVPRALEATRTLPEFRARTRGLIPLTRVAWHDGAVAGFTMVKDDELYQMYVGGARRGTGIAQDLIYDAEARIAATGHNAAWLNCAISNERAARFYRKCGWMYEARVIDHVDTSAGPFAMDLWRFVKRLD</sequence>
<dbReference type="STRING" id="313368.SAMN04488012_101121"/>
<evidence type="ECO:0000256" key="1">
    <source>
        <dbReference type="ARBA" id="ARBA00022679"/>
    </source>
</evidence>
<keyword evidence="2" id="KW-0012">Acyltransferase</keyword>
<dbReference type="Pfam" id="PF00583">
    <property type="entry name" value="Acetyltransf_1"/>
    <property type="match status" value="1"/>
</dbReference>
<dbReference type="RefSeq" id="WP_175550244.1">
    <property type="nucleotide sequence ID" value="NZ_FQZA01000001.1"/>
</dbReference>
<dbReference type="InterPro" id="IPR050832">
    <property type="entry name" value="Bact_Acetyltransf"/>
</dbReference>
<proteinExistence type="predicted"/>
<dbReference type="PANTHER" id="PTHR43877:SF2">
    <property type="entry name" value="AMINOALKYLPHOSPHONATE N-ACETYLTRANSFERASE-RELATED"/>
    <property type="match status" value="1"/>
</dbReference>
<accession>A0A1M6AGS7</accession>
<gene>
    <name evidence="4" type="ORF">SAMN04488012_101121</name>
</gene>
<dbReference type="Proteomes" id="UP000184040">
    <property type="component" value="Unassembled WGS sequence"/>
</dbReference>
<dbReference type="AlphaFoldDB" id="A0A1M6AGS7"/>
<name>A0A1M6AGS7_9RHOB</name>
<evidence type="ECO:0000256" key="2">
    <source>
        <dbReference type="ARBA" id="ARBA00023315"/>
    </source>
</evidence>
<dbReference type="SUPFAM" id="SSF55729">
    <property type="entry name" value="Acyl-CoA N-acyltransferases (Nat)"/>
    <property type="match status" value="1"/>
</dbReference>
<dbReference type="InterPro" id="IPR016181">
    <property type="entry name" value="Acyl_CoA_acyltransferase"/>
</dbReference>
<dbReference type="EMBL" id="FQZA01000001">
    <property type="protein sequence ID" value="SHI35720.1"/>
    <property type="molecule type" value="Genomic_DNA"/>
</dbReference>
<organism evidence="4 5">
    <name type="scientific">Palleronia salina</name>
    <dbReference type="NCBI Taxonomy" id="313368"/>
    <lineage>
        <taxon>Bacteria</taxon>
        <taxon>Pseudomonadati</taxon>
        <taxon>Pseudomonadota</taxon>
        <taxon>Alphaproteobacteria</taxon>
        <taxon>Rhodobacterales</taxon>
        <taxon>Roseobacteraceae</taxon>
        <taxon>Palleronia</taxon>
    </lineage>
</organism>
<dbReference type="Gene3D" id="3.40.630.30">
    <property type="match status" value="1"/>
</dbReference>
<protein>
    <submittedName>
        <fullName evidence="4">Acetyltransferase (GNAT) family protein</fullName>
    </submittedName>
</protein>
<dbReference type="GO" id="GO:0016747">
    <property type="term" value="F:acyltransferase activity, transferring groups other than amino-acyl groups"/>
    <property type="evidence" value="ECO:0007669"/>
    <property type="project" value="InterPro"/>
</dbReference>
<dbReference type="PROSITE" id="PS51186">
    <property type="entry name" value="GNAT"/>
    <property type="match status" value="1"/>
</dbReference>
<keyword evidence="5" id="KW-1185">Reference proteome</keyword>
<reference evidence="4 5" key="1">
    <citation type="submission" date="2016-11" db="EMBL/GenBank/DDBJ databases">
        <authorList>
            <person name="Jaros S."/>
            <person name="Januszkiewicz K."/>
            <person name="Wedrychowicz H."/>
        </authorList>
    </citation>
    <scope>NUCLEOTIDE SEQUENCE [LARGE SCALE GENOMIC DNA]</scope>
    <source>
        <strain evidence="4 5">DSM 26892</strain>
    </source>
</reference>
<evidence type="ECO:0000313" key="4">
    <source>
        <dbReference type="EMBL" id="SHI35720.1"/>
    </source>
</evidence>
<keyword evidence="1 4" id="KW-0808">Transferase</keyword>
<evidence type="ECO:0000259" key="3">
    <source>
        <dbReference type="PROSITE" id="PS51186"/>
    </source>
</evidence>
<evidence type="ECO:0000313" key="5">
    <source>
        <dbReference type="Proteomes" id="UP000184040"/>
    </source>
</evidence>